<gene>
    <name evidence="6" type="ORF">O3W52_25795</name>
</gene>
<sequence length="105" mass="11347">MRSTTIMMMSSIALGALAAVTISSAQAQDPIRIGFVMAKQGAQAMIALKEFSNTVRSQPVEVIWLDEPTPQDAQQNMQRLIDEQKVVAVMGGGNSATALARRSRR</sequence>
<keyword evidence="3" id="KW-0813">Transport</keyword>
<dbReference type="InterPro" id="IPR028082">
    <property type="entry name" value="Peripla_BP_I"/>
</dbReference>
<accession>A0ABT4KMU7</accession>
<evidence type="ECO:0000313" key="7">
    <source>
        <dbReference type="Proteomes" id="UP001079430"/>
    </source>
</evidence>
<protein>
    <submittedName>
        <fullName evidence="6">ABC transporter substrate-binding protein</fullName>
    </submittedName>
</protein>
<dbReference type="Pfam" id="PF13458">
    <property type="entry name" value="Peripla_BP_6"/>
    <property type="match status" value="1"/>
</dbReference>
<comment type="caution">
    <text evidence="6">The sequence shown here is derived from an EMBL/GenBank/DDBJ whole genome shotgun (WGS) entry which is preliminary data.</text>
</comment>
<name>A0ABT4KMU7_9HYPH</name>
<keyword evidence="3" id="KW-0029">Amino-acid transport</keyword>
<proteinExistence type="inferred from homology"/>
<dbReference type="RefSeq" id="WP_269285040.1">
    <property type="nucleotide sequence ID" value="NZ_JAPVOI010000005.1"/>
</dbReference>
<evidence type="ECO:0000256" key="2">
    <source>
        <dbReference type="ARBA" id="ARBA00022729"/>
    </source>
</evidence>
<evidence type="ECO:0000313" key="6">
    <source>
        <dbReference type="EMBL" id="MCZ4093289.1"/>
    </source>
</evidence>
<dbReference type="Proteomes" id="UP001079430">
    <property type="component" value="Unassembled WGS sequence"/>
</dbReference>
<dbReference type="InterPro" id="IPR051010">
    <property type="entry name" value="BCAA_transport"/>
</dbReference>
<evidence type="ECO:0000256" key="3">
    <source>
        <dbReference type="ARBA" id="ARBA00022970"/>
    </source>
</evidence>
<dbReference type="PANTHER" id="PTHR30483">
    <property type="entry name" value="LEUCINE-SPECIFIC-BINDING PROTEIN"/>
    <property type="match status" value="1"/>
</dbReference>
<keyword evidence="7" id="KW-1185">Reference proteome</keyword>
<feature type="domain" description="Leucine-binding protein" evidence="5">
    <location>
        <begin position="37"/>
        <end position="100"/>
    </location>
</feature>
<dbReference type="SUPFAM" id="SSF53822">
    <property type="entry name" value="Periplasmic binding protein-like I"/>
    <property type="match status" value="1"/>
</dbReference>
<evidence type="ECO:0000259" key="5">
    <source>
        <dbReference type="Pfam" id="PF13458"/>
    </source>
</evidence>
<dbReference type="Gene3D" id="3.40.50.2300">
    <property type="match status" value="1"/>
</dbReference>
<dbReference type="InterPro" id="IPR028081">
    <property type="entry name" value="Leu-bd"/>
</dbReference>
<comment type="similarity">
    <text evidence="1">Belongs to the leucine-binding protein family.</text>
</comment>
<evidence type="ECO:0000256" key="1">
    <source>
        <dbReference type="ARBA" id="ARBA00010062"/>
    </source>
</evidence>
<feature type="signal peptide" evidence="4">
    <location>
        <begin position="1"/>
        <end position="27"/>
    </location>
</feature>
<evidence type="ECO:0000256" key="4">
    <source>
        <dbReference type="SAM" id="SignalP"/>
    </source>
</evidence>
<dbReference type="PANTHER" id="PTHR30483:SF6">
    <property type="entry name" value="PERIPLASMIC BINDING PROTEIN OF ABC TRANSPORTER FOR NATURAL AMINO ACIDS"/>
    <property type="match status" value="1"/>
</dbReference>
<dbReference type="EMBL" id="JAPVOI010000005">
    <property type="protein sequence ID" value="MCZ4093289.1"/>
    <property type="molecule type" value="Genomic_DNA"/>
</dbReference>
<reference evidence="6" key="1">
    <citation type="submission" date="2022-10" db="EMBL/GenBank/DDBJ databases">
        <title>Whole genome sequencing of three plant growth promoting bacteria isolated from Vachellia tortilis subsp. raddiana in Morocco.</title>
        <authorList>
            <person name="Hnini M."/>
            <person name="Zouagui R."/>
            <person name="Zouagui H."/>
            <person name="Chemao Elfihri M.-W."/>
            <person name="Ibrahimi A."/>
            <person name="Sbabou L."/>
            <person name="Aurag J."/>
        </authorList>
    </citation>
    <scope>NUCLEOTIDE SEQUENCE</scope>
    <source>
        <strain evidence="6">LMR678</strain>
    </source>
</reference>
<organism evidence="6 7">
    <name type="scientific">Sinorhizobium psoraleae</name>
    <dbReference type="NCBI Taxonomy" id="520838"/>
    <lineage>
        <taxon>Bacteria</taxon>
        <taxon>Pseudomonadati</taxon>
        <taxon>Pseudomonadota</taxon>
        <taxon>Alphaproteobacteria</taxon>
        <taxon>Hyphomicrobiales</taxon>
        <taxon>Rhizobiaceae</taxon>
        <taxon>Sinorhizobium/Ensifer group</taxon>
        <taxon>Sinorhizobium</taxon>
    </lineage>
</organism>
<keyword evidence="2 4" id="KW-0732">Signal</keyword>
<feature type="chain" id="PRO_5046271434" evidence="4">
    <location>
        <begin position="28"/>
        <end position="105"/>
    </location>
</feature>